<feature type="non-terminal residue" evidence="2">
    <location>
        <position position="112"/>
    </location>
</feature>
<feature type="domain" description="Guanylate cyclase" evidence="1">
    <location>
        <begin position="1"/>
        <end position="112"/>
    </location>
</feature>
<organism evidence="2 3">
    <name type="scientific">Kipferlia bialata</name>
    <dbReference type="NCBI Taxonomy" id="797122"/>
    <lineage>
        <taxon>Eukaryota</taxon>
        <taxon>Metamonada</taxon>
        <taxon>Carpediemonas-like organisms</taxon>
        <taxon>Kipferlia</taxon>
    </lineage>
</organism>
<dbReference type="Proteomes" id="UP000265618">
    <property type="component" value="Unassembled WGS sequence"/>
</dbReference>
<dbReference type="PROSITE" id="PS50125">
    <property type="entry name" value="GUANYLATE_CYCLASE_2"/>
    <property type="match status" value="1"/>
</dbReference>
<dbReference type="InterPro" id="IPR029787">
    <property type="entry name" value="Nucleotide_cyclase"/>
</dbReference>
<evidence type="ECO:0000313" key="2">
    <source>
        <dbReference type="EMBL" id="GIQ92302.1"/>
    </source>
</evidence>
<dbReference type="Gene3D" id="3.30.70.1230">
    <property type="entry name" value="Nucleotide cyclase"/>
    <property type="match status" value="1"/>
</dbReference>
<dbReference type="OrthoDB" id="6127067at2759"/>
<keyword evidence="3" id="KW-1185">Reference proteome</keyword>
<protein>
    <recommendedName>
        <fullName evidence="1">Guanylate cyclase domain-containing protein</fullName>
    </recommendedName>
</protein>
<dbReference type="AlphaFoldDB" id="A0A9K3DCI1"/>
<comment type="caution">
    <text evidence="2">The sequence shown here is derived from an EMBL/GenBank/DDBJ whole genome shotgun (WGS) entry which is preliminary data.</text>
</comment>
<dbReference type="EMBL" id="BDIP01009388">
    <property type="protein sequence ID" value="GIQ92302.1"/>
    <property type="molecule type" value="Genomic_DNA"/>
</dbReference>
<dbReference type="SUPFAM" id="SSF55073">
    <property type="entry name" value="Nucleotide cyclase"/>
    <property type="match status" value="1"/>
</dbReference>
<sequence length="112" mass="12049">QGFTKYCTAHGLCVMQLLSELFTEFDRVVIGYASKGVTKVKTIGDAYELKRSFSVEELDASPMSVVRDAVAAMTRAAYELVQTALSIFEERQVSLGVRCGMAVGPGMSGTIG</sequence>
<feature type="non-terminal residue" evidence="2">
    <location>
        <position position="1"/>
    </location>
</feature>
<name>A0A9K3DCI1_9EUKA</name>
<accession>A0A9K3DCI1</accession>
<gene>
    <name evidence="2" type="ORF">KIPB_015990</name>
</gene>
<evidence type="ECO:0000259" key="1">
    <source>
        <dbReference type="PROSITE" id="PS50125"/>
    </source>
</evidence>
<dbReference type="Pfam" id="PF00211">
    <property type="entry name" value="Guanylate_cyc"/>
    <property type="match status" value="1"/>
</dbReference>
<dbReference type="GO" id="GO:0035556">
    <property type="term" value="P:intracellular signal transduction"/>
    <property type="evidence" value="ECO:0007669"/>
    <property type="project" value="InterPro"/>
</dbReference>
<evidence type="ECO:0000313" key="3">
    <source>
        <dbReference type="Proteomes" id="UP000265618"/>
    </source>
</evidence>
<dbReference type="InterPro" id="IPR001054">
    <property type="entry name" value="A/G_cyclase"/>
</dbReference>
<reference evidence="2 3" key="1">
    <citation type="journal article" date="2018" name="PLoS ONE">
        <title>The draft genome of Kipferlia bialata reveals reductive genome evolution in fornicate parasites.</title>
        <authorList>
            <person name="Tanifuji G."/>
            <person name="Takabayashi S."/>
            <person name="Kume K."/>
            <person name="Takagi M."/>
            <person name="Nakayama T."/>
            <person name="Kamikawa R."/>
            <person name="Inagaki Y."/>
            <person name="Hashimoto T."/>
        </authorList>
    </citation>
    <scope>NUCLEOTIDE SEQUENCE [LARGE SCALE GENOMIC DNA]</scope>
    <source>
        <strain evidence="2">NY0173</strain>
    </source>
</reference>
<dbReference type="GO" id="GO:0009190">
    <property type="term" value="P:cyclic nucleotide biosynthetic process"/>
    <property type="evidence" value="ECO:0007669"/>
    <property type="project" value="InterPro"/>
</dbReference>
<proteinExistence type="predicted"/>